<gene>
    <name evidence="6" type="ORF">F511_07201</name>
</gene>
<dbReference type="OrthoDB" id="1916328at2759"/>
<dbReference type="Gene3D" id="2.30.30.50">
    <property type="match status" value="1"/>
</dbReference>
<evidence type="ECO:0000256" key="3">
    <source>
        <dbReference type="ARBA" id="ARBA00034474"/>
    </source>
</evidence>
<evidence type="ECO:0000313" key="7">
    <source>
        <dbReference type="Proteomes" id="UP000250235"/>
    </source>
</evidence>
<evidence type="ECO:0000313" key="6">
    <source>
        <dbReference type="EMBL" id="KZV23724.1"/>
    </source>
</evidence>
<dbReference type="Pfam" id="PF02941">
    <property type="entry name" value="FeThRed_A"/>
    <property type="match status" value="1"/>
</dbReference>
<dbReference type="InterPro" id="IPR004207">
    <property type="entry name" value="Fd_thioredoxin_Rdtase_alpha"/>
</dbReference>
<protein>
    <submittedName>
        <fullName evidence="6">Ferredoxin-thioredoxin reductase, variable chain-like</fullName>
    </submittedName>
</protein>
<comment type="similarity">
    <text evidence="4">Belongs to the ferredoxin thioredoxin reductase alpha subunit family.</text>
</comment>
<comment type="subunit">
    <text evidence="2">Heterodimer of subunit A (variable subunit) and subunit B (catalytic subunit). Heterodimeric FTR forms a complex with ferredoxin and thioredoxin.</text>
</comment>
<keyword evidence="7" id="KW-1185">Reference proteome</keyword>
<dbReference type="PANTHER" id="PTHR46937">
    <property type="entry name" value="FERREDOXIN-THIOREDOXIN REDUCTASE, VARIABLE CHAIN"/>
    <property type="match status" value="1"/>
</dbReference>
<evidence type="ECO:0000256" key="1">
    <source>
        <dbReference type="ARBA" id="ARBA00023002"/>
    </source>
</evidence>
<evidence type="ECO:0000256" key="4">
    <source>
        <dbReference type="ARBA" id="ARBA00034490"/>
    </source>
</evidence>
<dbReference type="PANTHER" id="PTHR46937:SF4">
    <property type="entry name" value="FERREDOXIN-THIOREDOXIN REDUCTASE SUBUNIT A1, CHLOROPLASTIC"/>
    <property type="match status" value="1"/>
</dbReference>
<evidence type="ECO:0000259" key="5">
    <source>
        <dbReference type="Pfam" id="PF02941"/>
    </source>
</evidence>
<dbReference type="EMBL" id="KV013391">
    <property type="protein sequence ID" value="KZV23724.1"/>
    <property type="molecule type" value="Genomic_DNA"/>
</dbReference>
<sequence length="167" mass="18412">MTTCPALSSFLNISDSKITNPDVGFSKIKLLSGKKPFPSFRPKKSTPIADNYPSSSGSCNSATIANSVTLDFDSVNDEEVRKAESKLGSKVRVSVPLTVYHVPKLPEFELTGMVGVLKQYVGFHKGKRISANLPYKVEFETDKVLGRDGKPVKFTAHLREDEFEILE</sequence>
<feature type="domain" description="Ferredoxin thioredoxin reductase alpha chain" evidence="5">
    <location>
        <begin position="88"/>
        <end position="162"/>
    </location>
</feature>
<dbReference type="GO" id="GO:0016491">
    <property type="term" value="F:oxidoreductase activity"/>
    <property type="evidence" value="ECO:0007669"/>
    <property type="project" value="UniProtKB-KW"/>
</dbReference>
<name>A0A2Z7APF3_9LAMI</name>
<dbReference type="InterPro" id="IPR044166">
    <property type="entry name" value="FTRV"/>
</dbReference>
<organism evidence="6 7">
    <name type="scientific">Dorcoceras hygrometricum</name>
    <dbReference type="NCBI Taxonomy" id="472368"/>
    <lineage>
        <taxon>Eukaryota</taxon>
        <taxon>Viridiplantae</taxon>
        <taxon>Streptophyta</taxon>
        <taxon>Embryophyta</taxon>
        <taxon>Tracheophyta</taxon>
        <taxon>Spermatophyta</taxon>
        <taxon>Magnoliopsida</taxon>
        <taxon>eudicotyledons</taxon>
        <taxon>Gunneridae</taxon>
        <taxon>Pentapetalae</taxon>
        <taxon>asterids</taxon>
        <taxon>lamiids</taxon>
        <taxon>Lamiales</taxon>
        <taxon>Gesneriaceae</taxon>
        <taxon>Didymocarpoideae</taxon>
        <taxon>Trichosporeae</taxon>
        <taxon>Loxocarpinae</taxon>
        <taxon>Dorcoceras</taxon>
    </lineage>
</organism>
<dbReference type="InterPro" id="IPR008990">
    <property type="entry name" value="Elect_transpt_acc-like_dom_sf"/>
</dbReference>
<dbReference type="SUPFAM" id="SSF50090">
    <property type="entry name" value="Electron transport accessory proteins"/>
    <property type="match status" value="1"/>
</dbReference>
<dbReference type="AlphaFoldDB" id="A0A2Z7APF3"/>
<evidence type="ECO:0000256" key="2">
    <source>
        <dbReference type="ARBA" id="ARBA00026011"/>
    </source>
</evidence>
<dbReference type="GO" id="GO:0015979">
    <property type="term" value="P:photosynthesis"/>
    <property type="evidence" value="ECO:0007669"/>
    <property type="project" value="InterPro"/>
</dbReference>
<dbReference type="Proteomes" id="UP000250235">
    <property type="component" value="Unassembled WGS sequence"/>
</dbReference>
<accession>A0A2Z7APF3</accession>
<keyword evidence="1" id="KW-0560">Oxidoreductase</keyword>
<comment type="function">
    <text evidence="3">Variable subunit of the ferredoxin-thioredoxin reductase (FTR), which catalyzes the two-electron reduction of thioredoxins by the electrons provided by reduced ferredoxin.</text>
</comment>
<reference evidence="6 7" key="1">
    <citation type="journal article" date="2015" name="Proc. Natl. Acad. Sci. U.S.A.">
        <title>The resurrection genome of Boea hygrometrica: A blueprint for survival of dehydration.</title>
        <authorList>
            <person name="Xiao L."/>
            <person name="Yang G."/>
            <person name="Zhang L."/>
            <person name="Yang X."/>
            <person name="Zhao S."/>
            <person name="Ji Z."/>
            <person name="Zhou Q."/>
            <person name="Hu M."/>
            <person name="Wang Y."/>
            <person name="Chen M."/>
            <person name="Xu Y."/>
            <person name="Jin H."/>
            <person name="Xiao X."/>
            <person name="Hu G."/>
            <person name="Bao F."/>
            <person name="Hu Y."/>
            <person name="Wan P."/>
            <person name="Li L."/>
            <person name="Deng X."/>
            <person name="Kuang T."/>
            <person name="Xiang C."/>
            <person name="Zhu J.K."/>
            <person name="Oliver M.J."/>
            <person name="He Y."/>
        </authorList>
    </citation>
    <scope>NUCLEOTIDE SEQUENCE [LARGE SCALE GENOMIC DNA]</scope>
    <source>
        <strain evidence="7">cv. XS01</strain>
    </source>
</reference>
<proteinExistence type="inferred from homology"/>